<dbReference type="SUPFAM" id="SSF161219">
    <property type="entry name" value="CHY zinc finger-like"/>
    <property type="match status" value="1"/>
</dbReference>
<evidence type="ECO:0000259" key="6">
    <source>
        <dbReference type="PROSITE" id="PS51266"/>
    </source>
</evidence>
<evidence type="ECO:0000256" key="1">
    <source>
        <dbReference type="ARBA" id="ARBA00022723"/>
    </source>
</evidence>
<dbReference type="InterPro" id="IPR037274">
    <property type="entry name" value="Znf_CHY_sf"/>
</dbReference>
<accession>A0A9P6U5A7</accession>
<keyword evidence="8" id="KW-1185">Reference proteome</keyword>
<dbReference type="AlphaFoldDB" id="A0A9P6U5A7"/>
<feature type="region of interest" description="Disordered" evidence="5">
    <location>
        <begin position="155"/>
        <end position="182"/>
    </location>
</feature>
<name>A0A9P6U5A7_9FUNG</name>
<keyword evidence="3" id="KW-0862">Zinc</keyword>
<keyword evidence="1" id="KW-0479">Metal-binding</keyword>
<dbReference type="Proteomes" id="UP000726737">
    <property type="component" value="Unassembled WGS sequence"/>
</dbReference>
<feature type="compositionally biased region" description="Basic and acidic residues" evidence="5">
    <location>
        <begin position="774"/>
        <end position="786"/>
    </location>
</feature>
<evidence type="ECO:0000256" key="3">
    <source>
        <dbReference type="ARBA" id="ARBA00022833"/>
    </source>
</evidence>
<dbReference type="InterPro" id="IPR008913">
    <property type="entry name" value="Znf_CHY"/>
</dbReference>
<feature type="compositionally biased region" description="Low complexity" evidence="5">
    <location>
        <begin position="329"/>
        <end position="338"/>
    </location>
</feature>
<evidence type="ECO:0000313" key="7">
    <source>
        <dbReference type="EMBL" id="KAG0260208.1"/>
    </source>
</evidence>
<comment type="caution">
    <text evidence="7">The sequence shown here is derived from an EMBL/GenBank/DDBJ whole genome shotgun (WGS) entry which is preliminary data.</text>
</comment>
<dbReference type="EMBL" id="JAAAJA010000162">
    <property type="protein sequence ID" value="KAG0260208.1"/>
    <property type="molecule type" value="Genomic_DNA"/>
</dbReference>
<feature type="domain" description="CHY-type" evidence="6">
    <location>
        <begin position="689"/>
        <end position="757"/>
    </location>
</feature>
<protein>
    <recommendedName>
        <fullName evidence="6">CHY-type domain-containing protein</fullName>
    </recommendedName>
</protein>
<dbReference type="Pfam" id="PF05495">
    <property type="entry name" value="zf-CHY"/>
    <property type="match status" value="1"/>
</dbReference>
<evidence type="ECO:0000256" key="2">
    <source>
        <dbReference type="ARBA" id="ARBA00022771"/>
    </source>
</evidence>
<evidence type="ECO:0000256" key="5">
    <source>
        <dbReference type="SAM" id="MobiDB-lite"/>
    </source>
</evidence>
<dbReference type="PROSITE" id="PS51266">
    <property type="entry name" value="ZF_CHY"/>
    <property type="match status" value="1"/>
</dbReference>
<keyword evidence="2 4" id="KW-0863">Zinc-finger</keyword>
<proteinExistence type="predicted"/>
<feature type="region of interest" description="Disordered" evidence="5">
    <location>
        <begin position="765"/>
        <end position="814"/>
    </location>
</feature>
<feature type="compositionally biased region" description="Polar residues" evidence="5">
    <location>
        <begin position="159"/>
        <end position="182"/>
    </location>
</feature>
<reference evidence="7" key="1">
    <citation type="journal article" date="2020" name="Fungal Divers.">
        <title>Resolving the Mortierellaceae phylogeny through synthesis of multi-gene phylogenetics and phylogenomics.</title>
        <authorList>
            <person name="Vandepol N."/>
            <person name="Liber J."/>
            <person name="Desiro A."/>
            <person name="Na H."/>
            <person name="Kennedy M."/>
            <person name="Barry K."/>
            <person name="Grigoriev I.V."/>
            <person name="Miller A.N."/>
            <person name="O'Donnell K."/>
            <person name="Stajich J.E."/>
            <person name="Bonito G."/>
        </authorList>
    </citation>
    <scope>NUCLEOTIDE SEQUENCE</scope>
    <source>
        <strain evidence="7">KOD948</strain>
    </source>
</reference>
<feature type="compositionally biased region" description="Low complexity" evidence="5">
    <location>
        <begin position="345"/>
        <end position="359"/>
    </location>
</feature>
<evidence type="ECO:0000256" key="4">
    <source>
        <dbReference type="PROSITE-ProRule" id="PRU00601"/>
    </source>
</evidence>
<feature type="region of interest" description="Disordered" evidence="5">
    <location>
        <begin position="318"/>
        <end position="474"/>
    </location>
</feature>
<dbReference type="GO" id="GO:0008270">
    <property type="term" value="F:zinc ion binding"/>
    <property type="evidence" value="ECO:0007669"/>
    <property type="project" value="UniProtKB-KW"/>
</dbReference>
<organism evidence="7 8">
    <name type="scientific">Mortierella polycephala</name>
    <dbReference type="NCBI Taxonomy" id="41804"/>
    <lineage>
        <taxon>Eukaryota</taxon>
        <taxon>Fungi</taxon>
        <taxon>Fungi incertae sedis</taxon>
        <taxon>Mucoromycota</taxon>
        <taxon>Mortierellomycotina</taxon>
        <taxon>Mortierellomycetes</taxon>
        <taxon>Mortierellales</taxon>
        <taxon>Mortierellaceae</taxon>
        <taxon>Mortierella</taxon>
    </lineage>
</organism>
<evidence type="ECO:0000313" key="8">
    <source>
        <dbReference type="Proteomes" id="UP000726737"/>
    </source>
</evidence>
<gene>
    <name evidence="7" type="ORF">BG011_002085</name>
</gene>
<dbReference type="OrthoDB" id="10253329at2759"/>
<sequence length="814" mass="89748">MTSAAPHIRQRAQERAPVPRPVPACLQNVSKDGTDNSLRAFEIAQVERRFGTSPAPASPTLDGDSVLGLHVVPSDPDFPYDVASLHVQLVVPKDYPRQPCSLKVLNKDIPVGFATNLERGFAGAALQNKSLLGHLNWLDVNMEQLLQKPPAPTMRFVGHSNQSHATGSSVDRSNVSSRHPPNHITKTVVQTSFTIQQLDEASVQRQKQLAQIQARFRSSFESISPTNIRIALVAADKSKMPVKWDGTLWVNLLVPKAFPLEPCTIRLKEDDNNPEIEQWRARNVEQGFSKIVASMPQLSLFQLLNQLNRDLKDLLSLPSQPLSVPPPLSTSSSSSPSSNDRMAALTSQLSSLSSPRLPSNHGSGHIQRRHNHVDEDHGLGKNPKLVYVDSPSNPKGQPLGRAGAQRTTTSGSEGEDEGKRNLGPNEEMQEVPAKLSEGETESEGHDDSSDNEEKDCQESVMIGGPAGETSPKRGIEIRMPDLKLEHISLLYCRSLSLLVRCNRCKGLFNMPDLLPDDGQHPTEDKRKWRTCDNCQSVLGAHYRSEYIHIQSRTIGYLDLAGCTPYDLLPSVFVPTCSECDQILGSTADTQSGDAGAAVETKDPQLTVRRALAPAGFRQRVGRGMSTTANCRKCHARMTFAMEGEIKFVKLSPGDLMKVSATTLEQLPLKKKPTRGNKSGLDFELKVGEALPRKGACDHYKKSRRWFRFPCCSKIYPCHACHDEKESDSHEFEYAKRMICGHCSREQTVSDKPCVCGESPFKTAGGSGSFWEGGEGTRDKVRMSTKDSRKHRGSNKTVAKKQVGEENIRKRAPKS</sequence>